<dbReference type="GO" id="GO:0004864">
    <property type="term" value="F:protein phosphatase inhibitor activity"/>
    <property type="evidence" value="ECO:0007669"/>
    <property type="project" value="TreeGrafter"/>
</dbReference>
<dbReference type="PANTHER" id="PTHR31213:SF62">
    <property type="entry name" value="S-NORCOCLAURINE SYNTHASE 2-LIKE"/>
    <property type="match status" value="1"/>
</dbReference>
<organism evidence="3 4">
    <name type="scientific">Gossypium anomalum</name>
    <dbReference type="NCBI Taxonomy" id="47600"/>
    <lineage>
        <taxon>Eukaryota</taxon>
        <taxon>Viridiplantae</taxon>
        <taxon>Streptophyta</taxon>
        <taxon>Embryophyta</taxon>
        <taxon>Tracheophyta</taxon>
        <taxon>Spermatophyta</taxon>
        <taxon>Magnoliopsida</taxon>
        <taxon>eudicotyledons</taxon>
        <taxon>Gunneridae</taxon>
        <taxon>Pentapetalae</taxon>
        <taxon>rosids</taxon>
        <taxon>malvids</taxon>
        <taxon>Malvales</taxon>
        <taxon>Malvaceae</taxon>
        <taxon>Malvoideae</taxon>
        <taxon>Gossypium</taxon>
    </lineage>
</organism>
<dbReference type="OrthoDB" id="1879545at2759"/>
<dbReference type="SUPFAM" id="SSF55961">
    <property type="entry name" value="Bet v1-like"/>
    <property type="match status" value="2"/>
</dbReference>
<accession>A0A8J6A208</accession>
<dbReference type="EMBL" id="JAHUZN010000001">
    <property type="protein sequence ID" value="KAG8502609.1"/>
    <property type="molecule type" value="Genomic_DNA"/>
</dbReference>
<name>A0A8J6A208_9ROSI</name>
<dbReference type="GO" id="GO:0038023">
    <property type="term" value="F:signaling receptor activity"/>
    <property type="evidence" value="ECO:0007669"/>
    <property type="project" value="TreeGrafter"/>
</dbReference>
<dbReference type="InterPro" id="IPR050279">
    <property type="entry name" value="Plant_def-hormone_signal"/>
</dbReference>
<dbReference type="GO" id="GO:0010427">
    <property type="term" value="F:abscisic acid binding"/>
    <property type="evidence" value="ECO:0007669"/>
    <property type="project" value="TreeGrafter"/>
</dbReference>
<dbReference type="InterPro" id="IPR023393">
    <property type="entry name" value="START-like_dom_sf"/>
</dbReference>
<dbReference type="AlphaFoldDB" id="A0A8J6A208"/>
<comment type="caution">
    <text evidence="3">The sequence shown here is derived from an EMBL/GenBank/DDBJ whole genome shotgun (WGS) entry which is preliminary data.</text>
</comment>
<dbReference type="Proteomes" id="UP000701853">
    <property type="component" value="Chromosome 1"/>
</dbReference>
<keyword evidence="4" id="KW-1185">Reference proteome</keyword>
<dbReference type="Gene3D" id="3.30.530.20">
    <property type="match status" value="2"/>
</dbReference>
<evidence type="ECO:0000259" key="2">
    <source>
        <dbReference type="Pfam" id="PF00407"/>
    </source>
</evidence>
<evidence type="ECO:0000313" key="4">
    <source>
        <dbReference type="Proteomes" id="UP000701853"/>
    </source>
</evidence>
<protein>
    <recommendedName>
        <fullName evidence="2">Bet v I/Major latex protein domain-containing protein</fullName>
    </recommendedName>
</protein>
<dbReference type="Pfam" id="PF00407">
    <property type="entry name" value="Bet_v_1"/>
    <property type="match status" value="2"/>
</dbReference>
<dbReference type="InterPro" id="IPR000916">
    <property type="entry name" value="Bet_v_I/MLP"/>
</dbReference>
<feature type="domain" description="Bet v I/Major latex protein" evidence="2">
    <location>
        <begin position="324"/>
        <end position="462"/>
    </location>
</feature>
<dbReference type="GO" id="GO:0005634">
    <property type="term" value="C:nucleus"/>
    <property type="evidence" value="ECO:0007669"/>
    <property type="project" value="TreeGrafter"/>
</dbReference>
<evidence type="ECO:0000313" key="3">
    <source>
        <dbReference type="EMBL" id="KAG8502609.1"/>
    </source>
</evidence>
<reference evidence="3 4" key="1">
    <citation type="journal article" date="2021" name="bioRxiv">
        <title>The Gossypium anomalum genome as a resource for cotton improvement and evolutionary analysis of hybrid incompatibility.</title>
        <authorList>
            <person name="Grover C.E."/>
            <person name="Yuan D."/>
            <person name="Arick M.A."/>
            <person name="Miller E.R."/>
            <person name="Hu G."/>
            <person name="Peterson D.G."/>
            <person name="Wendel J.F."/>
            <person name="Udall J.A."/>
        </authorList>
    </citation>
    <scope>NUCLEOTIDE SEQUENCE [LARGE SCALE GENOMIC DNA]</scope>
    <source>
        <strain evidence="3">JFW-Udall</strain>
        <tissue evidence="3">Leaf</tissue>
    </source>
</reference>
<gene>
    <name evidence="3" type="ORF">CXB51_001111</name>
</gene>
<dbReference type="GO" id="GO:0006952">
    <property type="term" value="P:defense response"/>
    <property type="evidence" value="ECO:0007669"/>
    <property type="project" value="InterPro"/>
</dbReference>
<sequence>MGLKVSEKLQPRHVHTLPAPIVSPSETFHWHLPSQQSTGDSLTTRRVNTGDYLIFYRLKNQGLKGKQKFIKKKPRFAEMLKQVSLIFFLIFSSYIRAESQDLKHLTNELEVNVAASRVWKLYRHLGISMLTAQQLKNVIQNVQVLEGDGGVGTMLKLTFAPGNLSYTERFIEVNDEKKVKVAKGLEGGCLAIGCSVQIVRFDIVEKTSDSCIIISDIAYAVKEEFEANDPKPNIQILAAGAQIAKRFLERPIQAITAAVIIGQDPFHLRPDLIGVKNLLTQGSKGKPKSIKSKHRFAEMLKQVSLICFLIFSCYMEVESKDLKHLTNELEVNVAASRVWELYRHLGISMLTARELKTVIQSVQVLKGDGGVGTILKLTFVPGNSSYTERFIKIDDEKKVKVAKGLEGGCLAIGCSVQIVRLDIIEKTSDSCIIRSDIGYAVKEEFEAKDPKPNIQLLAAAAQIAKRYLESSKNEA</sequence>
<dbReference type="PANTHER" id="PTHR31213">
    <property type="entry name" value="OS08G0374000 PROTEIN-RELATED"/>
    <property type="match status" value="1"/>
</dbReference>
<dbReference type="CDD" id="cd07816">
    <property type="entry name" value="Bet_v1-like"/>
    <property type="match status" value="1"/>
</dbReference>
<feature type="domain" description="Bet v I/Major latex protein" evidence="2">
    <location>
        <begin position="104"/>
        <end position="226"/>
    </location>
</feature>
<evidence type="ECO:0000256" key="1">
    <source>
        <dbReference type="ARBA" id="ARBA00009744"/>
    </source>
</evidence>
<dbReference type="GO" id="GO:0009738">
    <property type="term" value="P:abscisic acid-activated signaling pathway"/>
    <property type="evidence" value="ECO:0007669"/>
    <property type="project" value="TreeGrafter"/>
</dbReference>
<comment type="similarity">
    <text evidence="1">Belongs to the BetVI family.</text>
</comment>
<proteinExistence type="inferred from homology"/>
<dbReference type="GO" id="GO:0005737">
    <property type="term" value="C:cytoplasm"/>
    <property type="evidence" value="ECO:0007669"/>
    <property type="project" value="TreeGrafter"/>
</dbReference>